<reference evidence="2 3" key="1">
    <citation type="submission" date="2012-10" db="EMBL/GenBank/DDBJ databases">
        <authorList>
            <person name="Zadoks R.N."/>
            <person name="Moroni P."/>
            <person name="Richards V.P."/>
            <person name="Durkin S.A.S."/>
            <person name="Kim M."/>
            <person name="Pavinski Bitar P.D."/>
            <person name="Stanhope M.J."/>
            <person name="Town C.D."/>
            <person name="Venter J.C."/>
        </authorList>
    </citation>
    <scope>NUCLEOTIDE SEQUENCE [LARGE SCALE GENOMIC DNA]</scope>
    <source>
        <strain evidence="2 3">CCUG 29376</strain>
    </source>
</reference>
<dbReference type="GO" id="GO:0003677">
    <property type="term" value="F:DNA binding"/>
    <property type="evidence" value="ECO:0007669"/>
    <property type="project" value="InterPro"/>
</dbReference>
<dbReference type="Gene3D" id="1.10.260.40">
    <property type="entry name" value="lambda repressor-like DNA-binding domains"/>
    <property type="match status" value="1"/>
</dbReference>
<evidence type="ECO:0000313" key="3">
    <source>
        <dbReference type="Proteomes" id="UP000015267"/>
    </source>
</evidence>
<dbReference type="AlphaFoldDB" id="A0AAV3JK97"/>
<proteinExistence type="predicted"/>
<sequence>MLNETSTKQVELSKATGIPPSTLTGYVKGTPLPIPGNVQKIADYFELMKSDIDPRFAPRKKNHELKIPTSPLVNKITKAVVELNVHANNKY</sequence>
<evidence type="ECO:0000259" key="1">
    <source>
        <dbReference type="PROSITE" id="PS50943"/>
    </source>
</evidence>
<organism evidence="2 3">
    <name type="scientific">Streptococcus agalactiae CCUG 29376</name>
    <dbReference type="NCBI Taxonomy" id="1105255"/>
    <lineage>
        <taxon>Bacteria</taxon>
        <taxon>Bacillati</taxon>
        <taxon>Bacillota</taxon>
        <taxon>Bacilli</taxon>
        <taxon>Lactobacillales</taxon>
        <taxon>Streptococcaceae</taxon>
        <taxon>Streptococcus</taxon>
    </lineage>
</organism>
<dbReference type="EMBL" id="ANDB01000013">
    <property type="protein sequence ID" value="EPW17202.1"/>
    <property type="molecule type" value="Genomic_DNA"/>
</dbReference>
<dbReference type="CDD" id="cd00093">
    <property type="entry name" value="HTH_XRE"/>
    <property type="match status" value="1"/>
</dbReference>
<name>A0AAV3JK97_STRAG</name>
<dbReference type="InterPro" id="IPR010982">
    <property type="entry name" value="Lambda_DNA-bd_dom_sf"/>
</dbReference>
<protein>
    <submittedName>
        <fullName evidence="2">XRE family transcriptional regulator</fullName>
    </submittedName>
</protein>
<feature type="domain" description="HTH cro/C1-type" evidence="1">
    <location>
        <begin position="9"/>
        <end position="55"/>
    </location>
</feature>
<accession>A0AAV3JK97</accession>
<gene>
    <name evidence="2" type="ORF">SAG0055_06880</name>
</gene>
<dbReference type="Pfam" id="PF01381">
    <property type="entry name" value="HTH_3"/>
    <property type="match status" value="1"/>
</dbReference>
<dbReference type="Proteomes" id="UP000015267">
    <property type="component" value="Unassembled WGS sequence"/>
</dbReference>
<comment type="caution">
    <text evidence="2">The sequence shown here is derived from an EMBL/GenBank/DDBJ whole genome shotgun (WGS) entry which is preliminary data.</text>
</comment>
<dbReference type="PROSITE" id="PS50943">
    <property type="entry name" value="HTH_CROC1"/>
    <property type="match status" value="1"/>
</dbReference>
<evidence type="ECO:0000313" key="2">
    <source>
        <dbReference type="EMBL" id="EPW17202.1"/>
    </source>
</evidence>
<dbReference type="SUPFAM" id="SSF47413">
    <property type="entry name" value="lambda repressor-like DNA-binding domains"/>
    <property type="match status" value="1"/>
</dbReference>
<dbReference type="InterPro" id="IPR001387">
    <property type="entry name" value="Cro/C1-type_HTH"/>
</dbReference>